<feature type="transmembrane region" description="Helical" evidence="9">
    <location>
        <begin position="72"/>
        <end position="97"/>
    </location>
</feature>
<sequence length="442" mass="49103">MFSAFENFMNKYLTPIANKMDKEVHLSAVKKAMVAMTPLLIIGSFCLIPEAIPNMIGENNIVSQWILNNLDTIYIPYNVGMALMSLYVSAIIGYHLANSHKLDVPGCVSMAIIAYLMMAVEYTEDGGISRTYLGPKGLFVAIFASLVAVELYRWCKKKNFTIKMPESVPDFVSRSFEMIPISVIVIGFFLIIRIICINGLHTMPPLIFTNILAPLVGSMDNPFAVTFLQMLRCLLFFFGIHPSVLSPVTSPISTQFLAENIAAVQAGKEAMHFFCPGPESAFGNFTGTGVTFGLVFWCLLSKSKAQKQIGRVALIPALFGINEPILFGAPIVLNPIFFIPYVICGGIIGTIPYWMMHFGWLSCSIFTPPYVGVFLEGYLTNLDPMSIVANAIQLVLSILVWYPFFKIYEKRELEQEAMNMAESNSAISEEDAKLLDDLDLDF</sequence>
<evidence type="ECO:0000256" key="7">
    <source>
        <dbReference type="ARBA" id="ARBA00023136"/>
    </source>
</evidence>
<dbReference type="GO" id="GO:0008982">
    <property type="term" value="F:protein-N(PI)-phosphohistidine-sugar phosphotransferase activity"/>
    <property type="evidence" value="ECO:0007669"/>
    <property type="project" value="UniProtKB-UniRule"/>
</dbReference>
<dbReference type="AlphaFoldDB" id="A0A7X2T398"/>
<dbReference type="GO" id="GO:0009401">
    <property type="term" value="P:phosphoenolpyruvate-dependent sugar phosphotransferase system"/>
    <property type="evidence" value="ECO:0007669"/>
    <property type="project" value="InterPro"/>
</dbReference>
<evidence type="ECO:0000313" key="11">
    <source>
        <dbReference type="EMBL" id="MSS01205.1"/>
    </source>
</evidence>
<dbReference type="PIRSF" id="PIRSF006351">
    <property type="entry name" value="PTS_EIIC-Cellobiose"/>
    <property type="match status" value="1"/>
</dbReference>
<evidence type="ECO:0000256" key="4">
    <source>
        <dbReference type="ARBA" id="ARBA00022597"/>
    </source>
</evidence>
<evidence type="ECO:0000256" key="3">
    <source>
        <dbReference type="ARBA" id="ARBA00022475"/>
    </source>
</evidence>
<keyword evidence="2 8" id="KW-0813">Transport</keyword>
<evidence type="ECO:0000256" key="1">
    <source>
        <dbReference type="ARBA" id="ARBA00004651"/>
    </source>
</evidence>
<evidence type="ECO:0000256" key="6">
    <source>
        <dbReference type="ARBA" id="ARBA00022989"/>
    </source>
</evidence>
<dbReference type="EMBL" id="VUMM01000004">
    <property type="protein sequence ID" value="MSS01205.1"/>
    <property type="molecule type" value="Genomic_DNA"/>
</dbReference>
<evidence type="ECO:0000313" key="12">
    <source>
        <dbReference type="Proteomes" id="UP000470082"/>
    </source>
</evidence>
<dbReference type="InterPro" id="IPR003352">
    <property type="entry name" value="PTS_EIIC"/>
</dbReference>
<gene>
    <name evidence="11" type="ORF">FYJ50_03635</name>
</gene>
<accession>A0A7X2T398</accession>
<comment type="caution">
    <text evidence="11">The sequence shown here is derived from an EMBL/GenBank/DDBJ whole genome shotgun (WGS) entry which is preliminary data.</text>
</comment>
<evidence type="ECO:0000256" key="5">
    <source>
        <dbReference type="ARBA" id="ARBA00022692"/>
    </source>
</evidence>
<feature type="transmembrane region" description="Helical" evidence="9">
    <location>
        <begin position="176"/>
        <end position="200"/>
    </location>
</feature>
<evidence type="ECO:0000256" key="9">
    <source>
        <dbReference type="SAM" id="Phobius"/>
    </source>
</evidence>
<comment type="subcellular location">
    <subcellularLocation>
        <location evidence="1">Cell membrane</location>
        <topology evidence="1">Multi-pass membrane protein</topology>
    </subcellularLocation>
</comment>
<keyword evidence="3 8" id="KW-1003">Cell membrane</keyword>
<dbReference type="RefSeq" id="WP_154459671.1">
    <property type="nucleotide sequence ID" value="NZ_VUMM01000004.1"/>
</dbReference>
<dbReference type="NCBIfam" id="TIGR00410">
    <property type="entry name" value="lacE"/>
    <property type="match status" value="1"/>
</dbReference>
<evidence type="ECO:0000256" key="2">
    <source>
        <dbReference type="ARBA" id="ARBA00022448"/>
    </source>
</evidence>
<keyword evidence="4 8" id="KW-0762">Sugar transport</keyword>
<feature type="transmembrane region" description="Helical" evidence="9">
    <location>
        <begin position="385"/>
        <end position="405"/>
    </location>
</feature>
<dbReference type="PANTHER" id="PTHR33989:SF4">
    <property type="entry name" value="PTS SYSTEM N,N'-DIACETYLCHITOBIOSE-SPECIFIC EIIC COMPONENT"/>
    <property type="match status" value="1"/>
</dbReference>
<dbReference type="PANTHER" id="PTHR33989">
    <property type="match status" value="1"/>
</dbReference>
<feature type="transmembrane region" description="Helical" evidence="9">
    <location>
        <begin position="338"/>
        <end position="355"/>
    </location>
</feature>
<organism evidence="11 12">
    <name type="scientific">Floccifex porci</name>
    <dbReference type="NCBI Taxonomy" id="2606629"/>
    <lineage>
        <taxon>Bacteria</taxon>
        <taxon>Bacillati</taxon>
        <taxon>Bacillota</taxon>
        <taxon>Erysipelotrichia</taxon>
        <taxon>Erysipelotrichales</taxon>
        <taxon>Erysipelotrichaceae</taxon>
        <taxon>Floccifex</taxon>
    </lineage>
</organism>
<feature type="transmembrane region" description="Helical" evidence="9">
    <location>
        <begin position="281"/>
        <end position="300"/>
    </location>
</feature>
<comment type="function">
    <text evidence="8">The phosphoenolpyruvate-dependent sugar phosphotransferase system (PTS), a major carbohydrate active -transport system, catalyzes the phosphorylation of incoming sugar substrates concomitant with their translocation across the cell membrane.</text>
</comment>
<keyword evidence="12" id="KW-1185">Reference proteome</keyword>
<dbReference type="GO" id="GO:1902815">
    <property type="term" value="P:N,N'-diacetylchitobiose import"/>
    <property type="evidence" value="ECO:0007669"/>
    <property type="project" value="TreeGrafter"/>
</dbReference>
<dbReference type="InterPro" id="IPR004796">
    <property type="entry name" value="PTS_IIC_cello"/>
</dbReference>
<feature type="transmembrane region" description="Helical" evidence="9">
    <location>
        <begin position="360"/>
        <end position="379"/>
    </location>
</feature>
<name>A0A7X2T398_9FIRM</name>
<dbReference type="PROSITE" id="PS51105">
    <property type="entry name" value="PTS_EIIC_TYPE_3"/>
    <property type="match status" value="1"/>
</dbReference>
<protein>
    <recommendedName>
        <fullName evidence="8">Permease IIC component</fullName>
    </recommendedName>
</protein>
<dbReference type="Proteomes" id="UP000470082">
    <property type="component" value="Unassembled WGS sequence"/>
</dbReference>
<keyword evidence="5 9" id="KW-0812">Transmembrane</keyword>
<evidence type="ECO:0000256" key="8">
    <source>
        <dbReference type="PIRNR" id="PIRNR006351"/>
    </source>
</evidence>
<keyword evidence="7 8" id="KW-0472">Membrane</keyword>
<reference evidence="11 12" key="1">
    <citation type="submission" date="2019-08" db="EMBL/GenBank/DDBJ databases">
        <title>In-depth cultivation of the pig gut microbiome towards novel bacterial diversity and tailored functional studies.</title>
        <authorList>
            <person name="Wylensek D."/>
            <person name="Hitch T.C.A."/>
            <person name="Clavel T."/>
        </authorList>
    </citation>
    <scope>NUCLEOTIDE SEQUENCE [LARGE SCALE GENOMIC DNA]</scope>
    <source>
        <strain evidence="11 12">LKV-178-WT-2G</strain>
    </source>
</reference>
<dbReference type="Pfam" id="PF02378">
    <property type="entry name" value="PTS_EIIC"/>
    <property type="match status" value="1"/>
</dbReference>
<feature type="transmembrane region" description="Helical" evidence="9">
    <location>
        <begin position="32"/>
        <end position="52"/>
    </location>
</feature>
<dbReference type="GO" id="GO:0005886">
    <property type="term" value="C:plasma membrane"/>
    <property type="evidence" value="ECO:0007669"/>
    <property type="project" value="UniProtKB-SubCell"/>
</dbReference>
<evidence type="ECO:0000259" key="10">
    <source>
        <dbReference type="PROSITE" id="PS51105"/>
    </source>
</evidence>
<feature type="transmembrane region" description="Helical" evidence="9">
    <location>
        <begin position="104"/>
        <end position="122"/>
    </location>
</feature>
<proteinExistence type="predicted"/>
<dbReference type="InterPro" id="IPR004501">
    <property type="entry name" value="PTS_EIIC_3"/>
</dbReference>
<keyword evidence="6 9" id="KW-1133">Transmembrane helix</keyword>
<dbReference type="InterPro" id="IPR051088">
    <property type="entry name" value="PTS_Sugar-EIIC/EIIB"/>
</dbReference>
<feature type="transmembrane region" description="Helical" evidence="9">
    <location>
        <begin position="137"/>
        <end position="155"/>
    </location>
</feature>
<feature type="domain" description="PTS EIIC type-3" evidence="10">
    <location>
        <begin position="9"/>
        <end position="404"/>
    </location>
</feature>